<proteinExistence type="predicted"/>
<evidence type="ECO:0000313" key="2">
    <source>
        <dbReference type="Proteomes" id="UP000708208"/>
    </source>
</evidence>
<gene>
    <name evidence="1" type="ORF">AFUS01_LOCUS20097</name>
</gene>
<feature type="non-terminal residue" evidence="1">
    <location>
        <position position="23"/>
    </location>
</feature>
<dbReference type="Proteomes" id="UP000708208">
    <property type="component" value="Unassembled WGS sequence"/>
</dbReference>
<name>A0A8J2PBW9_9HEXA</name>
<dbReference type="EMBL" id="CAJVCH010214164">
    <property type="protein sequence ID" value="CAG7731511.1"/>
    <property type="molecule type" value="Genomic_DNA"/>
</dbReference>
<comment type="caution">
    <text evidence="1">The sequence shown here is derived from an EMBL/GenBank/DDBJ whole genome shotgun (WGS) entry which is preliminary data.</text>
</comment>
<dbReference type="AlphaFoldDB" id="A0A8J2PBW9"/>
<feature type="non-terminal residue" evidence="1">
    <location>
        <position position="1"/>
    </location>
</feature>
<reference evidence="1" key="1">
    <citation type="submission" date="2021-06" db="EMBL/GenBank/DDBJ databases">
        <authorList>
            <person name="Hodson N. C."/>
            <person name="Mongue J. A."/>
            <person name="Jaron S. K."/>
        </authorList>
    </citation>
    <scope>NUCLEOTIDE SEQUENCE</scope>
</reference>
<protein>
    <submittedName>
        <fullName evidence="1">Uncharacterized protein</fullName>
    </submittedName>
</protein>
<evidence type="ECO:0000313" key="1">
    <source>
        <dbReference type="EMBL" id="CAG7731511.1"/>
    </source>
</evidence>
<keyword evidence="2" id="KW-1185">Reference proteome</keyword>
<organism evidence="1 2">
    <name type="scientific">Allacma fusca</name>
    <dbReference type="NCBI Taxonomy" id="39272"/>
    <lineage>
        <taxon>Eukaryota</taxon>
        <taxon>Metazoa</taxon>
        <taxon>Ecdysozoa</taxon>
        <taxon>Arthropoda</taxon>
        <taxon>Hexapoda</taxon>
        <taxon>Collembola</taxon>
        <taxon>Symphypleona</taxon>
        <taxon>Sminthuridae</taxon>
        <taxon>Allacma</taxon>
    </lineage>
</organism>
<sequence length="23" mass="2713">ARYVHEAKNVIEGRCTRFLADYT</sequence>
<accession>A0A8J2PBW9</accession>